<name>A0ABQ4IA89_9ACTN</name>
<evidence type="ECO:0000313" key="1">
    <source>
        <dbReference type="EMBL" id="GIJ14806.1"/>
    </source>
</evidence>
<evidence type="ECO:0000313" key="2">
    <source>
        <dbReference type="Proteomes" id="UP000647860"/>
    </source>
</evidence>
<comment type="caution">
    <text evidence="1">The sequence shown here is derived from an EMBL/GenBank/DDBJ whole genome shotgun (WGS) entry which is preliminary data.</text>
</comment>
<reference evidence="1 2" key="1">
    <citation type="submission" date="2021-01" db="EMBL/GenBank/DDBJ databases">
        <title>Whole genome shotgun sequence of Verrucosispora gifhornensis NBRC 16317.</title>
        <authorList>
            <person name="Komaki H."/>
            <person name="Tamura T."/>
        </authorList>
    </citation>
    <scope>NUCLEOTIDE SEQUENCE [LARGE SCALE GENOMIC DNA]</scope>
    <source>
        <strain evidence="1 2">NBRC 16317</strain>
    </source>
</reference>
<protein>
    <recommendedName>
        <fullName evidence="3">Secreted protein</fullName>
    </recommendedName>
</protein>
<keyword evidence="2" id="KW-1185">Reference proteome</keyword>
<proteinExistence type="predicted"/>
<gene>
    <name evidence="1" type="ORF">Vgi01_14900</name>
</gene>
<dbReference type="Proteomes" id="UP000647860">
    <property type="component" value="Unassembled WGS sequence"/>
</dbReference>
<organism evidence="1 2">
    <name type="scientific">Micromonospora gifhornensis</name>
    <dbReference type="NCBI Taxonomy" id="84594"/>
    <lineage>
        <taxon>Bacteria</taxon>
        <taxon>Bacillati</taxon>
        <taxon>Actinomycetota</taxon>
        <taxon>Actinomycetes</taxon>
        <taxon>Micromonosporales</taxon>
        <taxon>Micromonosporaceae</taxon>
        <taxon>Micromonospora</taxon>
    </lineage>
</organism>
<evidence type="ECO:0008006" key="3">
    <source>
        <dbReference type="Google" id="ProtNLM"/>
    </source>
</evidence>
<sequence>MGALEAVCALGIGGVPGAAAPSPVAPAGAAAAPGDAVGGVVPASVGSGRFGCAASSVMSSILRGPMPERPQDATLTPP</sequence>
<dbReference type="EMBL" id="BOPA01000012">
    <property type="protein sequence ID" value="GIJ14806.1"/>
    <property type="molecule type" value="Genomic_DNA"/>
</dbReference>
<accession>A0ABQ4IA89</accession>